<proteinExistence type="inferred from homology"/>
<dbReference type="InterPro" id="IPR014777">
    <property type="entry name" value="4pyrrole_Mease_sub1"/>
</dbReference>
<sequence length="286" mass="31862">MPFPFPRLWVVAVTLGNPGDFTPRARQVLQEADLILAEDTRRAGLFFQRHDVAQRGTLRSFFEHNENERIPAVLNALEQGRNVALISDAGTPLIGDPGYRLVRACRNEGYVVTPVPGPCAPVAALSASGLPPSPFSFLGFLPRQTGEQKRLFLTWAEMTTTLVFFERNSRLPATLGVALDCLGPREICVARELTKEHEEFILGRLETHQDMRWDPRGEVTVIIGPPEFSVKTLEEDMDRMLLEEMHSGTPRDVASRIAARTRGWTSKEVYARLISISKANPGSRGT</sequence>
<keyword evidence="1 6" id="KW-0963">Cytoplasm</keyword>
<name>A0A1G6AL75_9BACT</name>
<dbReference type="Pfam" id="PF00590">
    <property type="entry name" value="TP_methylase"/>
    <property type="match status" value="1"/>
</dbReference>
<dbReference type="EMBL" id="FMXO01000002">
    <property type="protein sequence ID" value="SDB09154.1"/>
    <property type="molecule type" value="Genomic_DNA"/>
</dbReference>
<keyword evidence="3 6" id="KW-0489">Methyltransferase</keyword>
<dbReference type="NCBIfam" id="TIGR00096">
    <property type="entry name" value="16S rRNA (cytidine(1402)-2'-O)-methyltransferase"/>
    <property type="match status" value="1"/>
</dbReference>
<dbReference type="EC" id="2.1.1.198" evidence="6"/>
<dbReference type="RefSeq" id="WP_092116793.1">
    <property type="nucleotide sequence ID" value="NZ_FMXO01000002.1"/>
</dbReference>
<comment type="subcellular location">
    <subcellularLocation>
        <location evidence="6">Cytoplasm</location>
    </subcellularLocation>
</comment>
<dbReference type="InterPro" id="IPR008189">
    <property type="entry name" value="rRNA_ssu_MeTfrase_I"/>
</dbReference>
<dbReference type="CDD" id="cd11648">
    <property type="entry name" value="RsmI"/>
    <property type="match status" value="1"/>
</dbReference>
<dbReference type="OrthoDB" id="9809084at2"/>
<feature type="domain" description="Tetrapyrrole methylase" evidence="7">
    <location>
        <begin position="7"/>
        <end position="206"/>
    </location>
</feature>
<dbReference type="Gene3D" id="3.40.1010.10">
    <property type="entry name" value="Cobalt-precorrin-4 Transmethylase, Domain 1"/>
    <property type="match status" value="1"/>
</dbReference>
<dbReference type="GO" id="GO:0070677">
    <property type="term" value="F:rRNA (cytosine-2'-O-)-methyltransferase activity"/>
    <property type="evidence" value="ECO:0007669"/>
    <property type="project" value="UniProtKB-UniRule"/>
</dbReference>
<keyword evidence="5 6" id="KW-0949">S-adenosyl-L-methionine</keyword>
<keyword evidence="4 6" id="KW-0808">Transferase</keyword>
<evidence type="ECO:0000256" key="3">
    <source>
        <dbReference type="ARBA" id="ARBA00022603"/>
    </source>
</evidence>
<keyword evidence="2 6" id="KW-0698">rRNA processing</keyword>
<evidence type="ECO:0000256" key="4">
    <source>
        <dbReference type="ARBA" id="ARBA00022679"/>
    </source>
</evidence>
<dbReference type="Gene3D" id="3.30.950.10">
    <property type="entry name" value="Methyltransferase, Cobalt-precorrin-4 Transmethylase, Domain 2"/>
    <property type="match status" value="1"/>
</dbReference>
<dbReference type="GO" id="GO:0005737">
    <property type="term" value="C:cytoplasm"/>
    <property type="evidence" value="ECO:0007669"/>
    <property type="project" value="UniProtKB-SubCell"/>
</dbReference>
<protein>
    <recommendedName>
        <fullName evidence="6">Ribosomal RNA small subunit methyltransferase I</fullName>
        <ecNumber evidence="6">2.1.1.198</ecNumber>
    </recommendedName>
    <alternativeName>
        <fullName evidence="6">16S rRNA 2'-O-ribose C1402 methyltransferase</fullName>
    </alternativeName>
    <alternativeName>
        <fullName evidence="6">rRNA (cytidine-2'-O-)-methyltransferase RsmI</fullName>
    </alternativeName>
</protein>
<dbReference type="InterPro" id="IPR035996">
    <property type="entry name" value="4pyrrol_Methylase_sf"/>
</dbReference>
<accession>A0A1G6AL75</accession>
<dbReference type="AlphaFoldDB" id="A0A1G6AL75"/>
<dbReference type="PIRSF" id="PIRSF005917">
    <property type="entry name" value="MTase_YraL"/>
    <property type="match status" value="1"/>
</dbReference>
<evidence type="ECO:0000259" key="7">
    <source>
        <dbReference type="Pfam" id="PF00590"/>
    </source>
</evidence>
<evidence type="ECO:0000256" key="2">
    <source>
        <dbReference type="ARBA" id="ARBA00022552"/>
    </source>
</evidence>
<dbReference type="PROSITE" id="PS50096">
    <property type="entry name" value="IQ"/>
    <property type="match status" value="1"/>
</dbReference>
<evidence type="ECO:0000256" key="1">
    <source>
        <dbReference type="ARBA" id="ARBA00022490"/>
    </source>
</evidence>
<organism evidence="8 9">
    <name type="scientific">Desulfonatronum thiosulfatophilum</name>
    <dbReference type="NCBI Taxonomy" id="617002"/>
    <lineage>
        <taxon>Bacteria</taxon>
        <taxon>Pseudomonadati</taxon>
        <taxon>Thermodesulfobacteriota</taxon>
        <taxon>Desulfovibrionia</taxon>
        <taxon>Desulfovibrionales</taxon>
        <taxon>Desulfonatronaceae</taxon>
        <taxon>Desulfonatronum</taxon>
    </lineage>
</organism>
<dbReference type="Proteomes" id="UP000198771">
    <property type="component" value="Unassembled WGS sequence"/>
</dbReference>
<reference evidence="8 9" key="1">
    <citation type="submission" date="2016-10" db="EMBL/GenBank/DDBJ databases">
        <authorList>
            <person name="de Groot N.N."/>
        </authorList>
    </citation>
    <scope>NUCLEOTIDE SEQUENCE [LARGE SCALE GENOMIC DNA]</scope>
    <source>
        <strain evidence="8 9">ASO4-2</strain>
    </source>
</reference>
<dbReference type="PANTHER" id="PTHR46111">
    <property type="entry name" value="RIBOSOMAL RNA SMALL SUBUNIT METHYLTRANSFERASE I"/>
    <property type="match status" value="1"/>
</dbReference>
<keyword evidence="9" id="KW-1185">Reference proteome</keyword>
<gene>
    <name evidence="6" type="primary">rsmI</name>
    <name evidence="8" type="ORF">SAMN05660653_00455</name>
</gene>
<comment type="similarity">
    <text evidence="6">Belongs to the methyltransferase superfamily. RsmI family.</text>
</comment>
<dbReference type="PANTHER" id="PTHR46111:SF1">
    <property type="entry name" value="RIBOSOMAL RNA SMALL SUBUNIT METHYLTRANSFERASE I"/>
    <property type="match status" value="1"/>
</dbReference>
<evidence type="ECO:0000256" key="5">
    <source>
        <dbReference type="ARBA" id="ARBA00022691"/>
    </source>
</evidence>
<evidence type="ECO:0000313" key="8">
    <source>
        <dbReference type="EMBL" id="SDB09154.1"/>
    </source>
</evidence>
<dbReference type="InterPro" id="IPR000878">
    <property type="entry name" value="4pyrrol_Mease"/>
</dbReference>
<comment type="function">
    <text evidence="6">Catalyzes the 2'-O-methylation of the ribose of cytidine 1402 (C1402) in 16S rRNA.</text>
</comment>
<evidence type="ECO:0000313" key="9">
    <source>
        <dbReference type="Proteomes" id="UP000198771"/>
    </source>
</evidence>
<comment type="catalytic activity">
    <reaction evidence="6">
        <text>cytidine(1402) in 16S rRNA + S-adenosyl-L-methionine = 2'-O-methylcytidine(1402) in 16S rRNA + S-adenosyl-L-homocysteine + H(+)</text>
        <dbReference type="Rhea" id="RHEA:42924"/>
        <dbReference type="Rhea" id="RHEA-COMP:10285"/>
        <dbReference type="Rhea" id="RHEA-COMP:10286"/>
        <dbReference type="ChEBI" id="CHEBI:15378"/>
        <dbReference type="ChEBI" id="CHEBI:57856"/>
        <dbReference type="ChEBI" id="CHEBI:59789"/>
        <dbReference type="ChEBI" id="CHEBI:74495"/>
        <dbReference type="ChEBI" id="CHEBI:82748"/>
        <dbReference type="EC" id="2.1.1.198"/>
    </reaction>
</comment>
<dbReference type="InterPro" id="IPR014776">
    <property type="entry name" value="4pyrrole_Mease_sub2"/>
</dbReference>
<evidence type="ECO:0000256" key="6">
    <source>
        <dbReference type="HAMAP-Rule" id="MF_01877"/>
    </source>
</evidence>
<dbReference type="SUPFAM" id="SSF53790">
    <property type="entry name" value="Tetrapyrrole methylase"/>
    <property type="match status" value="1"/>
</dbReference>
<dbReference type="STRING" id="617002.SAMN05660653_00455"/>
<dbReference type="HAMAP" id="MF_01877">
    <property type="entry name" value="16SrRNA_methyltr_I"/>
    <property type="match status" value="1"/>
</dbReference>